<feature type="domain" description="MULE transposase" evidence="1">
    <location>
        <begin position="111"/>
        <end position="176"/>
    </location>
</feature>
<proteinExistence type="predicted"/>
<gene>
    <name evidence="2" type="ORF">FNK824_LOCUS30296</name>
</gene>
<feature type="non-terminal residue" evidence="2">
    <location>
        <position position="1"/>
    </location>
</feature>
<dbReference type="AlphaFoldDB" id="A0A819TIL9"/>
<dbReference type="Pfam" id="PF10551">
    <property type="entry name" value="MULE"/>
    <property type="match status" value="1"/>
</dbReference>
<dbReference type="Proteomes" id="UP000663874">
    <property type="component" value="Unassembled WGS sequence"/>
</dbReference>
<reference evidence="2" key="1">
    <citation type="submission" date="2021-02" db="EMBL/GenBank/DDBJ databases">
        <authorList>
            <person name="Nowell W R."/>
        </authorList>
    </citation>
    <scope>NUCLEOTIDE SEQUENCE</scope>
</reference>
<evidence type="ECO:0000313" key="2">
    <source>
        <dbReference type="EMBL" id="CAF4079813.1"/>
    </source>
</evidence>
<name>A0A819TIL9_9BILA</name>
<protein>
    <recommendedName>
        <fullName evidence="1">MULE transposase domain-containing protein</fullName>
    </recommendedName>
</protein>
<dbReference type="InterPro" id="IPR018289">
    <property type="entry name" value="MULE_transposase_dom"/>
</dbReference>
<accession>A0A819TIL9</accession>
<evidence type="ECO:0000313" key="3">
    <source>
        <dbReference type="Proteomes" id="UP000663874"/>
    </source>
</evidence>
<organism evidence="2 3">
    <name type="scientific">Rotaria sordida</name>
    <dbReference type="NCBI Taxonomy" id="392033"/>
    <lineage>
        <taxon>Eukaryota</taxon>
        <taxon>Metazoa</taxon>
        <taxon>Spiralia</taxon>
        <taxon>Gnathifera</taxon>
        <taxon>Rotifera</taxon>
        <taxon>Eurotatoria</taxon>
        <taxon>Bdelloidea</taxon>
        <taxon>Philodinida</taxon>
        <taxon>Philodinidae</taxon>
        <taxon>Rotaria</taxon>
    </lineage>
</organism>
<evidence type="ECO:0000259" key="1">
    <source>
        <dbReference type="Pfam" id="PF10551"/>
    </source>
</evidence>
<comment type="caution">
    <text evidence="2">The sequence shown here is derived from an EMBL/GenBank/DDBJ whole genome shotgun (WGS) entry which is preliminary data.</text>
</comment>
<sequence length="316" mass="36504">MSKARRKNIPVIPKSFVFEIPTAYQQTLSNKRFLLMEYYLKRAKERVVIFSSDQQLNLLFNSDVIFIDGTFSAAPENFDQVFLIHVQQFNQGNSIVCYPVIYRNFFCFLKCLPVVFGLLPNRRTTTYMDLFKRLKEEAIAINKVFEPKQVVSDFESALVSAFPNASHTGCNFHFIQAVHRNITNLGLASEYTHDENMQGQCRQLMALSLMPTAEVEKQFKHIHALASPSFDDLFVYFERQWINACVPLSLWNANESDHRTNNIAEGEREKSILRRTIVDEHLRFEHIIIQLASGASGSKSSINKTAFQRRFETLNI</sequence>
<dbReference type="EMBL" id="CAJOBE010009206">
    <property type="protein sequence ID" value="CAF4079813.1"/>
    <property type="molecule type" value="Genomic_DNA"/>
</dbReference>